<feature type="compositionally biased region" description="Basic and acidic residues" evidence="1">
    <location>
        <begin position="253"/>
        <end position="273"/>
    </location>
</feature>
<keyword evidence="3" id="KW-1185">Reference proteome</keyword>
<protein>
    <submittedName>
        <fullName evidence="4">Toll/interleukin-1 receptor domain-containing adapter protein</fullName>
    </submittedName>
</protein>
<name>A0A8J0TA79_XENLA</name>
<dbReference type="Gene3D" id="3.40.50.10140">
    <property type="entry name" value="Toll/interleukin-1 receptor homology (TIR) domain"/>
    <property type="match status" value="1"/>
</dbReference>
<dbReference type="InterPro" id="IPR000157">
    <property type="entry name" value="TIR_dom"/>
</dbReference>
<dbReference type="PROSITE" id="PS50104">
    <property type="entry name" value="TIR"/>
    <property type="match status" value="1"/>
</dbReference>
<gene>
    <name evidence="4" type="primary">LOC108696876</name>
</gene>
<dbReference type="GO" id="GO:0005737">
    <property type="term" value="C:cytoplasm"/>
    <property type="evidence" value="ECO:0000318"/>
    <property type="project" value="GO_Central"/>
</dbReference>
<feature type="region of interest" description="Disordered" evidence="1">
    <location>
        <begin position="32"/>
        <end position="68"/>
    </location>
</feature>
<dbReference type="SUPFAM" id="SSF52200">
    <property type="entry name" value="Toll/Interleukin receptor TIR domain"/>
    <property type="match status" value="1"/>
</dbReference>
<evidence type="ECO:0000313" key="3">
    <source>
        <dbReference type="Proteomes" id="UP000186698"/>
    </source>
</evidence>
<organism evidence="3 4">
    <name type="scientific">Xenopus laevis</name>
    <name type="common">African clawed frog</name>
    <dbReference type="NCBI Taxonomy" id="8355"/>
    <lineage>
        <taxon>Eukaryota</taxon>
        <taxon>Metazoa</taxon>
        <taxon>Chordata</taxon>
        <taxon>Craniata</taxon>
        <taxon>Vertebrata</taxon>
        <taxon>Euteleostomi</taxon>
        <taxon>Amphibia</taxon>
        <taxon>Batrachia</taxon>
        <taxon>Anura</taxon>
        <taxon>Pipoidea</taxon>
        <taxon>Pipidae</taxon>
        <taxon>Xenopodinae</taxon>
        <taxon>Xenopus</taxon>
        <taxon>Xenopus</taxon>
    </lineage>
</organism>
<evidence type="ECO:0000313" key="4">
    <source>
        <dbReference type="RefSeq" id="XP_018082056.1"/>
    </source>
</evidence>
<dbReference type="GeneID" id="108696876"/>
<dbReference type="RefSeq" id="XP_018082056.1">
    <property type="nucleotide sequence ID" value="XM_018226567.2"/>
</dbReference>
<dbReference type="KEGG" id="xla:108696876"/>
<evidence type="ECO:0000256" key="1">
    <source>
        <dbReference type="SAM" id="MobiDB-lite"/>
    </source>
</evidence>
<dbReference type="OrthoDB" id="9424455at2759"/>
<dbReference type="GO" id="GO:0034142">
    <property type="term" value="P:toll-like receptor 4 signaling pathway"/>
    <property type="evidence" value="ECO:0000318"/>
    <property type="project" value="GO_Central"/>
</dbReference>
<dbReference type="PANTHER" id="PTHR22662:SF0">
    <property type="entry name" value="TOLL_INTERLEUKIN-1 RECEPTOR DOMAIN-CONTAINING ADAPTER PROTEIN"/>
    <property type="match status" value="1"/>
</dbReference>
<feature type="region of interest" description="Disordered" evidence="1">
    <location>
        <begin position="225"/>
        <end position="273"/>
    </location>
</feature>
<reference evidence="4" key="1">
    <citation type="submission" date="2025-08" db="UniProtKB">
        <authorList>
            <consortium name="RefSeq"/>
        </authorList>
    </citation>
    <scope>IDENTIFICATION</scope>
    <source>
        <strain evidence="4">J_2021</strain>
        <tissue evidence="4">Erythrocytes</tissue>
    </source>
</reference>
<dbReference type="PANTHER" id="PTHR22662">
    <property type="entry name" value="TIRAP"/>
    <property type="match status" value="1"/>
</dbReference>
<accession>A0A8J0TA79</accession>
<dbReference type="GO" id="GO:0043123">
    <property type="term" value="P:positive regulation of canonical NF-kappaB signal transduction"/>
    <property type="evidence" value="ECO:0000318"/>
    <property type="project" value="GO_Central"/>
</dbReference>
<sequence>MWPFAFLQTDFHMDGTQLKMGSMFERFKLKFKKDQQKPGRSPKPDTSPKISPSPGSHSSSDWRPHSQISWPGHCKRWSRRYDAYIRHSERDSDYAIELLHYLEAQPEDLRCFVPMRDLAWGSPIPSEICNSLGNSHCWIMLLTPQFLDDDWCLYHMHQALAESPLSEGRIIPVMINLEMSQYPLVLRFMQAIKSQSCDASVFCKIRDSIYNYMITNLQTNDPTMERQAASSNNVHESSDETHKSCSSTMESKFQAEEYSSRIQEANRRTDSSR</sequence>
<dbReference type="GO" id="GO:0035662">
    <property type="term" value="F:Toll-like receptor 4 binding"/>
    <property type="evidence" value="ECO:0000318"/>
    <property type="project" value="GO_Central"/>
</dbReference>
<feature type="domain" description="TIR" evidence="2">
    <location>
        <begin position="79"/>
        <end position="209"/>
    </location>
</feature>
<feature type="compositionally biased region" description="Polar residues" evidence="1">
    <location>
        <begin position="225"/>
        <end position="235"/>
    </location>
</feature>
<dbReference type="InterPro" id="IPR035897">
    <property type="entry name" value="Toll_tir_struct_dom_sf"/>
</dbReference>
<keyword evidence="4" id="KW-0675">Receptor</keyword>
<dbReference type="GO" id="GO:0032760">
    <property type="term" value="P:positive regulation of tumor necrosis factor production"/>
    <property type="evidence" value="ECO:0000318"/>
    <property type="project" value="GO_Central"/>
</dbReference>
<dbReference type="InterPro" id="IPR017279">
    <property type="entry name" value="Tol-interleuk_rcpt_adapt_Tirap"/>
</dbReference>
<dbReference type="GO" id="GO:0005886">
    <property type="term" value="C:plasma membrane"/>
    <property type="evidence" value="ECO:0000318"/>
    <property type="project" value="GO_Central"/>
</dbReference>
<dbReference type="Pfam" id="PF13676">
    <property type="entry name" value="TIR_2"/>
    <property type="match status" value="1"/>
</dbReference>
<feature type="compositionally biased region" description="Low complexity" evidence="1">
    <location>
        <begin position="47"/>
        <end position="59"/>
    </location>
</feature>
<dbReference type="AlphaFoldDB" id="A0A8J0TA79"/>
<dbReference type="GO" id="GO:0035663">
    <property type="term" value="F:Toll-like receptor 2 binding"/>
    <property type="evidence" value="ECO:0000318"/>
    <property type="project" value="GO_Central"/>
</dbReference>
<proteinExistence type="predicted"/>
<evidence type="ECO:0000259" key="2">
    <source>
        <dbReference type="PROSITE" id="PS50104"/>
    </source>
</evidence>
<dbReference type="GO" id="GO:2000343">
    <property type="term" value="P:positive regulation of chemokine (C-X-C motif) ligand 2 production"/>
    <property type="evidence" value="ECO:0000318"/>
    <property type="project" value="GO_Central"/>
</dbReference>
<dbReference type="Proteomes" id="UP000186698">
    <property type="component" value="Chromosome 7L"/>
</dbReference>